<comment type="subcellular location">
    <subcellularLocation>
        <location evidence="2">Nucleus membrane</location>
        <topology evidence="2">Multi-pass membrane protein</topology>
    </subcellularLocation>
    <subcellularLocation>
        <location evidence="3">Rough endoplasmic reticulum membrane</location>
        <topology evidence="3">Multi-pass membrane protein</topology>
    </subcellularLocation>
</comment>
<feature type="compositionally biased region" description="Polar residues" evidence="14">
    <location>
        <begin position="439"/>
        <end position="450"/>
    </location>
</feature>
<feature type="region of interest" description="Disordered" evidence="14">
    <location>
        <begin position="1277"/>
        <end position="1315"/>
    </location>
</feature>
<comment type="function">
    <text evidence="1">Plays a role in the regulation of neuronal activity.</text>
</comment>
<feature type="compositionally biased region" description="Low complexity" evidence="14">
    <location>
        <begin position="274"/>
        <end position="290"/>
    </location>
</feature>
<evidence type="ECO:0000256" key="3">
    <source>
        <dbReference type="ARBA" id="ARBA00004269"/>
    </source>
</evidence>
<comment type="caution">
    <text evidence="16">The sequence shown here is derived from an EMBL/GenBank/DDBJ whole genome shotgun (WGS) entry which is preliminary data.</text>
</comment>
<feature type="transmembrane region" description="Helical" evidence="15">
    <location>
        <begin position="70"/>
        <end position="87"/>
    </location>
</feature>
<feature type="compositionally biased region" description="Low complexity" evidence="14">
    <location>
        <begin position="407"/>
        <end position="438"/>
    </location>
</feature>
<protein>
    <recommendedName>
        <fullName evidence="4">Macoilin</fullName>
    </recommendedName>
    <alternativeName>
        <fullName evidence="12">Transmembrane protein 57</fullName>
    </alternativeName>
</protein>
<feature type="compositionally biased region" description="Polar residues" evidence="14">
    <location>
        <begin position="1127"/>
        <end position="1136"/>
    </location>
</feature>
<feature type="compositionally biased region" description="Polar residues" evidence="14">
    <location>
        <begin position="353"/>
        <end position="370"/>
    </location>
</feature>
<feature type="compositionally biased region" description="Polar residues" evidence="14">
    <location>
        <begin position="1073"/>
        <end position="1100"/>
    </location>
</feature>
<evidence type="ECO:0000256" key="2">
    <source>
        <dbReference type="ARBA" id="ARBA00004232"/>
    </source>
</evidence>
<evidence type="ECO:0000256" key="10">
    <source>
        <dbReference type="ARBA" id="ARBA00023180"/>
    </source>
</evidence>
<feature type="compositionally biased region" description="Polar residues" evidence="14">
    <location>
        <begin position="1300"/>
        <end position="1315"/>
    </location>
</feature>
<feature type="coiled-coil region" evidence="13">
    <location>
        <begin position="692"/>
        <end position="719"/>
    </location>
</feature>
<feature type="region of interest" description="Disordered" evidence="14">
    <location>
        <begin position="1073"/>
        <end position="1179"/>
    </location>
</feature>
<feature type="compositionally biased region" description="Low complexity" evidence="14">
    <location>
        <begin position="1137"/>
        <end position="1177"/>
    </location>
</feature>
<feature type="transmembrane region" description="Helical" evidence="15">
    <location>
        <begin position="154"/>
        <end position="174"/>
    </location>
</feature>
<evidence type="ECO:0000256" key="14">
    <source>
        <dbReference type="SAM" id="MobiDB-lite"/>
    </source>
</evidence>
<feature type="compositionally biased region" description="Polar residues" evidence="14">
    <location>
        <begin position="726"/>
        <end position="754"/>
    </location>
</feature>
<feature type="compositionally biased region" description="Basic and acidic residues" evidence="14">
    <location>
        <begin position="339"/>
        <end position="352"/>
    </location>
</feature>
<feature type="region of interest" description="Disordered" evidence="14">
    <location>
        <begin position="274"/>
        <end position="293"/>
    </location>
</feature>
<evidence type="ECO:0000256" key="11">
    <source>
        <dbReference type="ARBA" id="ARBA00023242"/>
    </source>
</evidence>
<accession>A0A4E0S212</accession>
<keyword evidence="9 15" id="KW-0472">Membrane</keyword>
<dbReference type="GO" id="GO:0030867">
    <property type="term" value="C:rough endoplasmic reticulum membrane"/>
    <property type="evidence" value="ECO:0007669"/>
    <property type="project" value="UniProtKB-SubCell"/>
</dbReference>
<reference evidence="16" key="1">
    <citation type="submission" date="2019-03" db="EMBL/GenBank/DDBJ databases">
        <title>Improved annotation for the trematode Fasciola hepatica.</title>
        <authorList>
            <person name="Choi Y.-J."/>
            <person name="Martin J."/>
            <person name="Mitreva M."/>
        </authorList>
    </citation>
    <scope>NUCLEOTIDE SEQUENCE [LARGE SCALE GENOMIC DNA]</scope>
</reference>
<name>A0A4E0S212_FASHE</name>
<feature type="region of interest" description="Disordered" evidence="14">
    <location>
        <begin position="337"/>
        <end position="371"/>
    </location>
</feature>
<evidence type="ECO:0000256" key="12">
    <source>
        <dbReference type="ARBA" id="ARBA00031129"/>
    </source>
</evidence>
<evidence type="ECO:0000256" key="7">
    <source>
        <dbReference type="ARBA" id="ARBA00022824"/>
    </source>
</evidence>
<feature type="region of interest" description="Disordered" evidence="14">
    <location>
        <begin position="726"/>
        <end position="772"/>
    </location>
</feature>
<feature type="region of interest" description="Disordered" evidence="14">
    <location>
        <begin position="396"/>
        <end position="522"/>
    </location>
</feature>
<dbReference type="Proteomes" id="UP000230066">
    <property type="component" value="Unassembled WGS sequence"/>
</dbReference>
<evidence type="ECO:0000313" key="17">
    <source>
        <dbReference type="Proteomes" id="UP000230066"/>
    </source>
</evidence>
<keyword evidence="17" id="KW-1185">Reference proteome</keyword>
<sequence>MYIRRRNCEHSRIKRNNRKSKTLEAFNSVFGTYFKLLLIWAIILMLDFFTDFRFEFLYSCWLFARTVVDSFRYQGLAFALFFTLIALTSDLICYFLVPTALVYLLGSSFVWVQLVWQADRGVYGPTMVFCFLFVYVEVAVRLRDPKTLPLSIDLCRPFAAHCIGYPAVTLGFGLKTMVAHHLRLRKQRSVEAQNSTFFALLEEALPKEFRYYFKPDVPTKSKRGSPVASTSVCPALTAPNAATTSRANGILTAPPVQSHSGVNASANVVTNRRNAHNTNNNSHSTLTNLNGSGRSDVQLVTDSMDACAQLHEPSAFVSSTLSDVFGSGNQTDLSTAEFLQRDPDDPENDRFAKTSSTLDSAGGSWPSTTADMLVEPYPTESTHSSQRAIQGIQSRENKVGHHCKLPSSSVCSASSSGSSASVASSTSSLSSSSSNCLSHCQNSVSSSGPTRPTAATAVDSRNPGTGSSSKSGGSGGASGSMGNTSTTTSTTGKPSTTTTLINSTGTGNKPNSGGSKHPQKDEYTLKLEAELRRWKSELQSLRALEIDLRTQVQQLTAAERTYRSESAQARQESESLQTKLNQLTQRLQADRANLQTIEKRLAEERKQRAALEQQIATQQQQSLQHSRSSGRSRKDTSEEPANSPPGNLSVPASTKHQTNLVSRGTSTVASSINASGCFVGACLGGDSCAHRIDELEAELHALTRDLSAKELQLAALKDSRASAYHANSPNTGVTGTQRISGGFKSTESVKSSGESGHPTRRTHPDSGTMSKTNRELMTRLTSLQEENQRLTDTLKEEDKMKQELMTAYHSSLKEITELNATLTKKEYQIVELNMRMEHLTPQLCDYVHMLNGSVSVESAVVDAVNQVGNKLFRSQQQNMPLWPTSLGMGTVSVSGGENSSLYSMASLPSVNTNLMVGKFSGSHKPHVTGEDLSCVDLRFSNLMSNGAGVNAQQPNPTNYLSNVSMCSAQDNYGSDALDATLRGLCHTASGRTVSSADYGQTRFNSGLNIQGHGAPGLQSHLEPIACFPSQQLGPQFRQSRSNISTTTALHFDVGSNMPLSAQNHPYQTVASTNPSQFNRCKSSSGNTNRIQSPCSFSMSSGRPLPVGSAAPPTSPPPFMAPPPGLYNMSNTVGNGVNNITCTTNSTNNSSNNNHNALHLNGNTAGPYRPSSSSSSMSGPVTPLDLQPIFVSTPLEVVVQSDRQLSVGFVHSPNSIDFLQRSPGQNATSFACLMDSLSPLVSGGHGQQFPGTKSTCGKRERTLSQVFTDIVSTSTGNTLVDSISEPGQRPHSTIGGARPTFNASQGNFTSSTFDASEINSTGVTGTAFLPTDSHRITTSYERAAVSSSETRVAASGSDGERSTQLMNQVDTDTKNSPN</sequence>
<feature type="compositionally biased region" description="Low complexity" evidence="14">
    <location>
        <begin position="480"/>
        <end position="508"/>
    </location>
</feature>
<evidence type="ECO:0000313" key="16">
    <source>
        <dbReference type="EMBL" id="THD25370.1"/>
    </source>
</evidence>
<gene>
    <name evidence="16" type="ORF">D915_003987</name>
</gene>
<keyword evidence="5" id="KW-0597">Phosphoprotein</keyword>
<evidence type="ECO:0000256" key="5">
    <source>
        <dbReference type="ARBA" id="ARBA00022553"/>
    </source>
</evidence>
<feature type="transmembrane region" description="Helical" evidence="15">
    <location>
        <begin position="122"/>
        <end position="142"/>
    </location>
</feature>
<feature type="compositionally biased region" description="Polar residues" evidence="14">
    <location>
        <begin position="1339"/>
        <end position="1349"/>
    </location>
</feature>
<keyword evidence="11" id="KW-0539">Nucleus</keyword>
<dbReference type="EMBL" id="JXXN02001172">
    <property type="protein sequence ID" value="THD25370.1"/>
    <property type="molecule type" value="Genomic_DNA"/>
</dbReference>
<evidence type="ECO:0000256" key="8">
    <source>
        <dbReference type="ARBA" id="ARBA00022989"/>
    </source>
</evidence>
<proteinExistence type="predicted"/>
<evidence type="ECO:0000256" key="6">
    <source>
        <dbReference type="ARBA" id="ARBA00022692"/>
    </source>
</evidence>
<evidence type="ECO:0000256" key="13">
    <source>
        <dbReference type="SAM" id="Coils"/>
    </source>
</evidence>
<evidence type="ECO:0000256" key="9">
    <source>
        <dbReference type="ARBA" id="ARBA00023136"/>
    </source>
</evidence>
<dbReference type="PANTHER" id="PTHR47464:SF2">
    <property type="entry name" value="MACOILIN"/>
    <property type="match status" value="1"/>
</dbReference>
<feature type="region of interest" description="Disordered" evidence="14">
    <location>
        <begin position="608"/>
        <end position="662"/>
    </location>
</feature>
<organism evidence="16 17">
    <name type="scientific">Fasciola hepatica</name>
    <name type="common">Liver fluke</name>
    <dbReference type="NCBI Taxonomy" id="6192"/>
    <lineage>
        <taxon>Eukaryota</taxon>
        <taxon>Metazoa</taxon>
        <taxon>Spiralia</taxon>
        <taxon>Lophotrochozoa</taxon>
        <taxon>Platyhelminthes</taxon>
        <taxon>Trematoda</taxon>
        <taxon>Digenea</taxon>
        <taxon>Plagiorchiida</taxon>
        <taxon>Echinostomata</taxon>
        <taxon>Echinostomatoidea</taxon>
        <taxon>Fasciolidae</taxon>
        <taxon>Fasciola</taxon>
    </lineage>
</organism>
<dbReference type="GO" id="GO:0031965">
    <property type="term" value="C:nuclear membrane"/>
    <property type="evidence" value="ECO:0007669"/>
    <property type="project" value="UniProtKB-SubCell"/>
</dbReference>
<keyword evidence="10" id="KW-0325">Glycoprotein</keyword>
<dbReference type="Pfam" id="PF09726">
    <property type="entry name" value="Macoilin"/>
    <property type="match status" value="1"/>
</dbReference>
<feature type="compositionally biased region" description="Pro residues" evidence="14">
    <location>
        <begin position="1112"/>
        <end position="1124"/>
    </location>
</feature>
<feature type="compositionally biased region" description="Polar residues" evidence="14">
    <location>
        <begin position="644"/>
        <end position="662"/>
    </location>
</feature>
<keyword evidence="7" id="KW-0256">Endoplasmic reticulum</keyword>
<keyword evidence="13" id="KW-0175">Coiled coil</keyword>
<feature type="transmembrane region" description="Helical" evidence="15">
    <location>
        <begin position="25"/>
        <end position="50"/>
    </location>
</feature>
<dbReference type="InterPro" id="IPR019130">
    <property type="entry name" value="Macoilin"/>
</dbReference>
<evidence type="ECO:0000256" key="1">
    <source>
        <dbReference type="ARBA" id="ARBA00003440"/>
    </source>
</evidence>
<dbReference type="GO" id="GO:0023041">
    <property type="term" value="P:neuronal signal transduction"/>
    <property type="evidence" value="ECO:0007669"/>
    <property type="project" value="InterPro"/>
</dbReference>
<feature type="transmembrane region" description="Helical" evidence="15">
    <location>
        <begin position="94"/>
        <end position="116"/>
    </location>
</feature>
<keyword evidence="8 15" id="KW-1133">Transmembrane helix</keyword>
<evidence type="ECO:0000256" key="15">
    <source>
        <dbReference type="SAM" id="Phobius"/>
    </source>
</evidence>
<feature type="compositionally biased region" description="Polar residues" evidence="14">
    <location>
        <begin position="1361"/>
        <end position="1377"/>
    </location>
</feature>
<feature type="region of interest" description="Disordered" evidence="14">
    <location>
        <begin position="1339"/>
        <end position="1377"/>
    </location>
</feature>
<dbReference type="PANTHER" id="PTHR47464">
    <property type="entry name" value="MACOILIN"/>
    <property type="match status" value="1"/>
</dbReference>
<feature type="compositionally biased region" description="Low complexity" evidence="14">
    <location>
        <begin position="613"/>
        <end position="629"/>
    </location>
</feature>
<keyword evidence="6 15" id="KW-0812">Transmembrane</keyword>
<feature type="coiled-coil region" evidence="13">
    <location>
        <begin position="773"/>
        <end position="803"/>
    </location>
</feature>
<evidence type="ECO:0000256" key="4">
    <source>
        <dbReference type="ARBA" id="ARBA00021882"/>
    </source>
</evidence>